<evidence type="ECO:0000313" key="2">
    <source>
        <dbReference type="Proteomes" id="UP000050425"/>
    </source>
</evidence>
<proteinExistence type="predicted"/>
<comment type="caution">
    <text evidence="1">The sequence shown here is derived from an EMBL/GenBank/DDBJ whole genome shotgun (WGS) entry which is preliminary data.</text>
</comment>
<protein>
    <submittedName>
        <fullName evidence="1">Type IV secretion protein Rhs</fullName>
    </submittedName>
</protein>
<dbReference type="Proteomes" id="UP000050425">
    <property type="component" value="Unassembled WGS sequence"/>
</dbReference>
<organism evidence="1 2">
    <name type="scientific">Pseudomonas syringae pv. antirrhini</name>
    <dbReference type="NCBI Taxonomy" id="251702"/>
    <lineage>
        <taxon>Bacteria</taxon>
        <taxon>Pseudomonadati</taxon>
        <taxon>Pseudomonadota</taxon>
        <taxon>Gammaproteobacteria</taxon>
        <taxon>Pseudomonadales</taxon>
        <taxon>Pseudomonadaceae</taxon>
        <taxon>Pseudomonas</taxon>
    </lineage>
</organism>
<dbReference type="AlphaFoldDB" id="A0A0P9K3D0"/>
<evidence type="ECO:0000313" key="1">
    <source>
        <dbReference type="EMBL" id="KPW49562.1"/>
    </source>
</evidence>
<reference evidence="1 2" key="1">
    <citation type="submission" date="2015-09" db="EMBL/GenBank/DDBJ databases">
        <title>Genome announcement of multiple Pseudomonas syringae strains.</title>
        <authorList>
            <person name="Thakur S."/>
            <person name="Wang P.W."/>
            <person name="Gong Y."/>
            <person name="Weir B.S."/>
            <person name="Guttman D.S."/>
        </authorList>
    </citation>
    <scope>NUCLEOTIDE SEQUENCE [LARGE SCALE GENOMIC DNA]</scope>
    <source>
        <strain evidence="1 2">ICMP4303</strain>
    </source>
</reference>
<dbReference type="EMBL" id="LJPT01000068">
    <property type="protein sequence ID" value="KPW49562.1"/>
    <property type="molecule type" value="Genomic_DNA"/>
</dbReference>
<accession>A0A0P9K3D0</accession>
<gene>
    <name evidence="1" type="ORF">ALO88_200124</name>
</gene>
<dbReference type="RefSeq" id="WP_007247664.1">
    <property type="nucleotide sequence ID" value="NZ_LJPT01000068.1"/>
</dbReference>
<name>A0A0P9K3D0_9PSED</name>
<sequence>MIDSKIGKRVTVFIHSEYGPFIRISTYDDAGALEDLLDEKYFVLYWKSTPPELVDDGGNEYYFGNAADPVKLQFILDSIVFD</sequence>
<dbReference type="PATRIC" id="fig|251702.3.peg.980"/>